<organism evidence="1 2">
    <name type="scientific">Heterorhabditis bacteriophora</name>
    <name type="common">Entomopathogenic nematode worm</name>
    <dbReference type="NCBI Taxonomy" id="37862"/>
    <lineage>
        <taxon>Eukaryota</taxon>
        <taxon>Metazoa</taxon>
        <taxon>Ecdysozoa</taxon>
        <taxon>Nematoda</taxon>
        <taxon>Chromadorea</taxon>
        <taxon>Rhabditida</taxon>
        <taxon>Rhabditina</taxon>
        <taxon>Rhabditomorpha</taxon>
        <taxon>Strongyloidea</taxon>
        <taxon>Heterorhabditidae</taxon>
        <taxon>Heterorhabditis</taxon>
    </lineage>
</organism>
<proteinExistence type="predicted"/>
<keyword evidence="1" id="KW-1185">Reference proteome</keyword>
<protein>
    <submittedName>
        <fullName evidence="2">Uncharacterized protein</fullName>
    </submittedName>
</protein>
<sequence>MRKQETGKKWNEKINKTIKINNLAHKKRRTTKIQYYISSNLTCIGLSGRSFGSLLTIRRDFVFGFTNFRRESPTELWTYFDATKYKLQALGTKMYQTRQYPIKQIVGRRAALRIEQNPFFKSLFLGVLRASSTLWSEVAEKIPVPSFCCHLYYCQAKPLDKYSSM</sequence>
<evidence type="ECO:0000313" key="1">
    <source>
        <dbReference type="Proteomes" id="UP000095283"/>
    </source>
</evidence>
<accession>A0A1I7WQR7</accession>
<reference evidence="2" key="1">
    <citation type="submission" date="2016-11" db="UniProtKB">
        <authorList>
            <consortium name="WormBaseParasite"/>
        </authorList>
    </citation>
    <scope>IDENTIFICATION</scope>
</reference>
<dbReference type="WBParaSite" id="Hba_07438">
    <property type="protein sequence ID" value="Hba_07438"/>
    <property type="gene ID" value="Hba_07438"/>
</dbReference>
<dbReference type="AlphaFoldDB" id="A0A1I7WQR7"/>
<evidence type="ECO:0000313" key="2">
    <source>
        <dbReference type="WBParaSite" id="Hba_07438"/>
    </source>
</evidence>
<dbReference type="Proteomes" id="UP000095283">
    <property type="component" value="Unplaced"/>
</dbReference>
<name>A0A1I7WQR7_HETBA</name>